<dbReference type="EMBL" id="JADNYJ010000115">
    <property type="protein sequence ID" value="KAF8883482.1"/>
    <property type="molecule type" value="Genomic_DNA"/>
</dbReference>
<evidence type="ECO:0000256" key="1">
    <source>
        <dbReference type="SAM" id="Coils"/>
    </source>
</evidence>
<keyword evidence="1" id="KW-0175">Coiled coil</keyword>
<dbReference type="PANTHER" id="PTHR23159">
    <property type="entry name" value="CENTROSOMAL PROTEIN 2"/>
    <property type="match status" value="1"/>
</dbReference>
<gene>
    <name evidence="3" type="ORF">CPB84DRAFT_1734660</name>
</gene>
<feature type="region of interest" description="Disordered" evidence="2">
    <location>
        <begin position="441"/>
        <end position="525"/>
    </location>
</feature>
<feature type="compositionally biased region" description="Low complexity" evidence="2">
    <location>
        <begin position="478"/>
        <end position="489"/>
    </location>
</feature>
<accession>A0A9P5TI15</accession>
<evidence type="ECO:0000256" key="2">
    <source>
        <dbReference type="SAM" id="MobiDB-lite"/>
    </source>
</evidence>
<protein>
    <submittedName>
        <fullName evidence="3">Uncharacterized protein</fullName>
    </submittedName>
</protein>
<evidence type="ECO:0000313" key="4">
    <source>
        <dbReference type="Proteomes" id="UP000724874"/>
    </source>
</evidence>
<feature type="compositionally biased region" description="Low complexity" evidence="2">
    <location>
        <begin position="252"/>
        <end position="261"/>
    </location>
</feature>
<feature type="coiled-coil region" evidence="1">
    <location>
        <begin position="359"/>
        <end position="404"/>
    </location>
</feature>
<organism evidence="3 4">
    <name type="scientific">Gymnopilus junonius</name>
    <name type="common">Spectacular rustgill mushroom</name>
    <name type="synonym">Gymnopilus spectabilis subsp. junonius</name>
    <dbReference type="NCBI Taxonomy" id="109634"/>
    <lineage>
        <taxon>Eukaryota</taxon>
        <taxon>Fungi</taxon>
        <taxon>Dikarya</taxon>
        <taxon>Basidiomycota</taxon>
        <taxon>Agaricomycotina</taxon>
        <taxon>Agaricomycetes</taxon>
        <taxon>Agaricomycetidae</taxon>
        <taxon>Agaricales</taxon>
        <taxon>Agaricineae</taxon>
        <taxon>Hymenogastraceae</taxon>
        <taxon>Gymnopilus</taxon>
    </lineage>
</organism>
<reference evidence="3" key="1">
    <citation type="submission" date="2020-11" db="EMBL/GenBank/DDBJ databases">
        <authorList>
            <consortium name="DOE Joint Genome Institute"/>
            <person name="Ahrendt S."/>
            <person name="Riley R."/>
            <person name="Andreopoulos W."/>
            <person name="LaButti K."/>
            <person name="Pangilinan J."/>
            <person name="Ruiz-duenas F.J."/>
            <person name="Barrasa J.M."/>
            <person name="Sanchez-Garcia M."/>
            <person name="Camarero S."/>
            <person name="Miyauchi S."/>
            <person name="Serrano A."/>
            <person name="Linde D."/>
            <person name="Babiker R."/>
            <person name="Drula E."/>
            <person name="Ayuso-Fernandez I."/>
            <person name="Pacheco R."/>
            <person name="Padilla G."/>
            <person name="Ferreira P."/>
            <person name="Barriuso J."/>
            <person name="Kellner H."/>
            <person name="Castanera R."/>
            <person name="Alfaro M."/>
            <person name="Ramirez L."/>
            <person name="Pisabarro A.G."/>
            <person name="Kuo A."/>
            <person name="Tritt A."/>
            <person name="Lipzen A."/>
            <person name="He G."/>
            <person name="Yan M."/>
            <person name="Ng V."/>
            <person name="Cullen D."/>
            <person name="Martin F."/>
            <person name="Rosso M.-N."/>
            <person name="Henrissat B."/>
            <person name="Hibbett D."/>
            <person name="Martinez A.T."/>
            <person name="Grigoriev I.V."/>
        </authorList>
    </citation>
    <scope>NUCLEOTIDE SEQUENCE</scope>
    <source>
        <strain evidence="3">AH 44721</strain>
    </source>
</reference>
<proteinExistence type="predicted"/>
<dbReference type="Proteomes" id="UP000724874">
    <property type="component" value="Unassembled WGS sequence"/>
</dbReference>
<feature type="coiled-coil region" evidence="1">
    <location>
        <begin position="52"/>
        <end position="100"/>
    </location>
</feature>
<evidence type="ECO:0000313" key="3">
    <source>
        <dbReference type="EMBL" id="KAF8883482.1"/>
    </source>
</evidence>
<sequence length="567" mass="63159">MKMGYKDHLEGLLAEKEEKIRLLEGHTFSYSARISVLQSRLLTALDTLDSVRVSHAQEVSTLEEKVAHLEDQLHRYNHFAKEAEKEMDDMRDAVMELVEKVEASNGDYSSWPHSQIYLSRLQDPIASLELKYLKPTSEDDSLSYAASMIDALRKERDNERRSHAHTRTTFEARMVALEAQVSRREAELATCAAHIHHDTIEHLEPEENSELRQDMVDSDQIISVLDVTVARNKLLEVEIKSLAKRLENARAGLGSSSSLSGKPAQAAVSPRAEGMDESFPDQQIPSPLPDGDRGNQLQASNFGTLAETPRRALHELDREIQQLGEKVDAFTQERNTLIQTISAGTRDQQYHPPIRDDEKIGLENKIQALEEECDRLQESQQNLRNELQRTRLEARAREEELLGEITTLRLDQDDTERVPVAPLLDESDGEMSMELATPLMPTSIMSTSPPPSIQAVPISRTPSPPLNSNALPAADEISNPSPSSESTSHPLPPSPEASSDSSDLASPATSEADVMSSDFRSPASLPPQLIAEIVEREEAELIDRQRQIEVGETALGELLELVHELNP</sequence>
<dbReference type="AlphaFoldDB" id="A0A9P5TI15"/>
<comment type="caution">
    <text evidence="3">The sequence shown here is derived from an EMBL/GenBank/DDBJ whole genome shotgun (WGS) entry which is preliminary data.</text>
</comment>
<dbReference type="PANTHER" id="PTHR23159:SF31">
    <property type="entry name" value="CENTROSOME-ASSOCIATED PROTEIN CEP250 ISOFORM X1"/>
    <property type="match status" value="1"/>
</dbReference>
<keyword evidence="4" id="KW-1185">Reference proteome</keyword>
<name>A0A9P5TI15_GYMJU</name>
<dbReference type="OrthoDB" id="3063599at2759"/>
<feature type="compositionally biased region" description="Low complexity" evidence="2">
    <location>
        <begin position="496"/>
        <end position="508"/>
    </location>
</feature>
<feature type="region of interest" description="Disordered" evidence="2">
    <location>
        <begin position="251"/>
        <end position="296"/>
    </location>
</feature>